<dbReference type="InterPro" id="IPR007081">
    <property type="entry name" value="RNA_pol_Rpb1_5"/>
</dbReference>
<name>A0ABD3FR60_9STRA</name>
<dbReference type="Pfam" id="PF04998">
    <property type="entry name" value="RNA_pol_Rpb1_5"/>
    <property type="match status" value="1"/>
</dbReference>
<dbReference type="EC" id="2.7.7.6" evidence="1"/>
<keyword evidence="3" id="KW-0808">Transferase</keyword>
<dbReference type="PANTHER" id="PTHR19376:SF32">
    <property type="entry name" value="DNA-DIRECTED RNA POLYMERASE III SUBUNIT RPC1"/>
    <property type="match status" value="1"/>
</dbReference>
<feature type="domain" description="RNA polymerase Rpb1" evidence="7">
    <location>
        <begin position="2"/>
        <end position="64"/>
    </location>
</feature>
<comment type="caution">
    <text evidence="8">The sequence shown here is derived from an EMBL/GenBank/DDBJ whole genome shotgun (WGS) entry which is preliminary data.</text>
</comment>
<organism evidence="8 9">
    <name type="scientific">Phytophthora oleae</name>
    <dbReference type="NCBI Taxonomy" id="2107226"/>
    <lineage>
        <taxon>Eukaryota</taxon>
        <taxon>Sar</taxon>
        <taxon>Stramenopiles</taxon>
        <taxon>Oomycota</taxon>
        <taxon>Peronosporomycetes</taxon>
        <taxon>Peronosporales</taxon>
        <taxon>Peronosporaceae</taxon>
        <taxon>Phytophthora</taxon>
    </lineage>
</organism>
<keyword evidence="4" id="KW-0548">Nucleotidyltransferase</keyword>
<evidence type="ECO:0000256" key="2">
    <source>
        <dbReference type="ARBA" id="ARBA00022478"/>
    </source>
</evidence>
<protein>
    <recommendedName>
        <fullName evidence="1">DNA-directed RNA polymerase</fullName>
        <ecNumber evidence="1">2.7.7.6</ecNumber>
    </recommendedName>
</protein>
<dbReference type="EMBL" id="JBIMZQ010000009">
    <property type="protein sequence ID" value="KAL3669178.1"/>
    <property type="molecule type" value="Genomic_DNA"/>
</dbReference>
<evidence type="ECO:0000256" key="3">
    <source>
        <dbReference type="ARBA" id="ARBA00022679"/>
    </source>
</evidence>
<dbReference type="SUPFAM" id="SSF64484">
    <property type="entry name" value="beta and beta-prime subunits of DNA dependent RNA-polymerase"/>
    <property type="match status" value="1"/>
</dbReference>
<keyword evidence="2" id="KW-0240">DNA-directed RNA polymerase</keyword>
<dbReference type="Proteomes" id="UP001632037">
    <property type="component" value="Unassembled WGS sequence"/>
</dbReference>
<evidence type="ECO:0000313" key="9">
    <source>
        <dbReference type="Proteomes" id="UP001632037"/>
    </source>
</evidence>
<evidence type="ECO:0000256" key="1">
    <source>
        <dbReference type="ARBA" id="ARBA00012418"/>
    </source>
</evidence>
<proteinExistence type="predicted"/>
<dbReference type="GO" id="GO:0003899">
    <property type="term" value="F:DNA-directed RNA polymerase activity"/>
    <property type="evidence" value="ECO:0007669"/>
    <property type="project" value="UniProtKB-EC"/>
</dbReference>
<evidence type="ECO:0000256" key="5">
    <source>
        <dbReference type="ARBA" id="ARBA00023163"/>
    </source>
</evidence>
<evidence type="ECO:0000313" key="8">
    <source>
        <dbReference type="EMBL" id="KAL3669178.1"/>
    </source>
</evidence>
<dbReference type="InterPro" id="IPR045867">
    <property type="entry name" value="DNA-dir_RpoC_beta_prime"/>
</dbReference>
<gene>
    <name evidence="8" type="ORF">V7S43_005562</name>
</gene>
<dbReference type="AlphaFoldDB" id="A0ABD3FR60"/>
<accession>A0ABD3FR60</accession>
<evidence type="ECO:0000256" key="6">
    <source>
        <dbReference type="ARBA" id="ARBA00048552"/>
    </source>
</evidence>
<keyword evidence="9" id="KW-1185">Reference proteome</keyword>
<sequence>MEPGEAAGAVGAQSISEPGTQMTLKALHLVGVARTNVTLDVPHFKEIISISKVHYHGRAGVQVFAQDWAYLSVKLDLTSIEQRYLIINSILSAVSVNPRGVLRLPKEQYVLLNARCPDKLHLLAPLNYKGAKGDSRGGYFALQALKAGLPGVIVQCIPTFLSTTTCSAEFKHLQVASLAC</sequence>
<dbReference type="PANTHER" id="PTHR19376">
    <property type="entry name" value="DNA-DIRECTED RNA POLYMERASE"/>
    <property type="match status" value="1"/>
</dbReference>
<keyword evidence="5" id="KW-0804">Transcription</keyword>
<reference evidence="8 9" key="1">
    <citation type="submission" date="2024-09" db="EMBL/GenBank/DDBJ databases">
        <title>Genome sequencing and assembly of Phytophthora oleae, isolate VK10A, causative agent of rot of olive drupes.</title>
        <authorList>
            <person name="Conti Taguali S."/>
            <person name="Riolo M."/>
            <person name="La Spada F."/>
            <person name="Cacciola S.O."/>
            <person name="Dionisio G."/>
        </authorList>
    </citation>
    <scope>NUCLEOTIDE SEQUENCE [LARGE SCALE GENOMIC DNA]</scope>
    <source>
        <strain evidence="8 9">VK10A</strain>
    </source>
</reference>
<comment type="catalytic activity">
    <reaction evidence="6">
        <text>RNA(n) + a ribonucleoside 5'-triphosphate = RNA(n+1) + diphosphate</text>
        <dbReference type="Rhea" id="RHEA:21248"/>
        <dbReference type="Rhea" id="RHEA-COMP:14527"/>
        <dbReference type="Rhea" id="RHEA-COMP:17342"/>
        <dbReference type="ChEBI" id="CHEBI:33019"/>
        <dbReference type="ChEBI" id="CHEBI:61557"/>
        <dbReference type="ChEBI" id="CHEBI:140395"/>
        <dbReference type="EC" id="2.7.7.6"/>
    </reaction>
</comment>
<evidence type="ECO:0000259" key="7">
    <source>
        <dbReference type="Pfam" id="PF04998"/>
    </source>
</evidence>
<dbReference type="GO" id="GO:0000428">
    <property type="term" value="C:DNA-directed RNA polymerase complex"/>
    <property type="evidence" value="ECO:0007669"/>
    <property type="project" value="UniProtKB-KW"/>
</dbReference>
<evidence type="ECO:0000256" key="4">
    <source>
        <dbReference type="ARBA" id="ARBA00022695"/>
    </source>
</evidence>